<comment type="caution">
    <text evidence="2">The sequence shown here is derived from an EMBL/GenBank/DDBJ whole genome shotgun (WGS) entry which is preliminary data.</text>
</comment>
<gene>
    <name evidence="2" type="ORF">GCM10023311_12900</name>
</gene>
<proteinExistence type="predicted"/>
<dbReference type="Gene3D" id="3.30.470.20">
    <property type="entry name" value="ATP-grasp fold, B domain"/>
    <property type="match status" value="1"/>
</dbReference>
<feature type="domain" description="Alpha-L-glutamate ligase-related protein ATP-grasp" evidence="1">
    <location>
        <begin position="41"/>
        <end position="313"/>
    </location>
</feature>
<dbReference type="SUPFAM" id="SSF56059">
    <property type="entry name" value="Glutathione synthetase ATP-binding domain-like"/>
    <property type="match status" value="1"/>
</dbReference>
<dbReference type="EMBL" id="BAABJH010000001">
    <property type="protein sequence ID" value="GAA4890135.1"/>
    <property type="molecule type" value="Genomic_DNA"/>
</dbReference>
<reference evidence="3" key="1">
    <citation type="journal article" date="2019" name="Int. J. Syst. Evol. Microbiol.">
        <title>The Global Catalogue of Microorganisms (GCM) 10K type strain sequencing project: providing services to taxonomists for standard genome sequencing and annotation.</title>
        <authorList>
            <consortium name="The Broad Institute Genomics Platform"/>
            <consortium name="The Broad Institute Genome Sequencing Center for Infectious Disease"/>
            <person name="Wu L."/>
            <person name="Ma J."/>
        </authorList>
    </citation>
    <scope>NUCLEOTIDE SEQUENCE [LARGE SCALE GENOMIC DNA]</scope>
    <source>
        <strain evidence="3">JCM 18274</strain>
    </source>
</reference>
<protein>
    <recommendedName>
        <fullName evidence="1">Alpha-L-glutamate ligase-related protein ATP-grasp domain-containing protein</fullName>
    </recommendedName>
</protein>
<dbReference type="InterPro" id="IPR039523">
    <property type="entry name" value="RimK-rel_E_lig_ATP-grasp"/>
</dbReference>
<evidence type="ECO:0000313" key="2">
    <source>
        <dbReference type="EMBL" id="GAA4890135.1"/>
    </source>
</evidence>
<name>A0ABP9F7T2_9FLAO</name>
<dbReference type="Pfam" id="PF14397">
    <property type="entry name" value="ATPgrasp_ST"/>
    <property type="match status" value="1"/>
</dbReference>
<accession>A0ABP9F7T2</accession>
<keyword evidence="3" id="KW-1185">Reference proteome</keyword>
<dbReference type="Proteomes" id="UP001500433">
    <property type="component" value="Unassembled WGS sequence"/>
</dbReference>
<evidence type="ECO:0000259" key="1">
    <source>
        <dbReference type="Pfam" id="PF14397"/>
    </source>
</evidence>
<sequence length="325" mass="37262">MIKEVLILMVNKREIPYYYFKYLYRKEVTNYLDYLSLGEQRTMQFHKALHNPEYVTLINNKLYFHLLSEKTSIKTPKLLSYNFQSNFFYNNKIVQINSIEEFTRFFDNIFQNANIEGVFFRPPSDYGGKGCFKITKGHLNSQLDEAYETLKAGNFVHTELIRQHPLINQIHSSSINTLRIISLITSNDTIEIISAFIRFGIGNSVVDNASSGGFFVGINLNTGTLKPHGHFLPEYGGDKITEHPDSSFKFEGFTIPFYEDACESVINAVKIIPDRLIGWDVAITSDGPIIIETNAEPHMQMSNIAYGGLLKNKHVKELMQELKTM</sequence>
<evidence type="ECO:0000313" key="3">
    <source>
        <dbReference type="Proteomes" id="UP001500433"/>
    </source>
</evidence>
<organism evidence="2 3">
    <name type="scientific">Flaviramulus aquimarinus</name>
    <dbReference type="NCBI Taxonomy" id="1170456"/>
    <lineage>
        <taxon>Bacteria</taxon>
        <taxon>Pseudomonadati</taxon>
        <taxon>Bacteroidota</taxon>
        <taxon>Flavobacteriia</taxon>
        <taxon>Flavobacteriales</taxon>
        <taxon>Flavobacteriaceae</taxon>
        <taxon>Flaviramulus</taxon>
    </lineage>
</organism>